<reference evidence="6 7" key="2">
    <citation type="submission" date="2018-11" db="EMBL/GenBank/DDBJ databases">
        <authorList>
            <consortium name="Pathogen Informatics"/>
        </authorList>
    </citation>
    <scope>NUCLEOTIDE SEQUENCE [LARGE SCALE GENOMIC DNA]</scope>
</reference>
<evidence type="ECO:0000256" key="4">
    <source>
        <dbReference type="ARBA" id="ARBA00022729"/>
    </source>
</evidence>
<dbReference type="PANTHER" id="PTHR13234">
    <property type="entry name" value="GAMMA-INTERFERON INDUCIBLE LYSOSOMAL THIOL REDUCTASE GILT"/>
    <property type="match status" value="1"/>
</dbReference>
<keyword evidence="5" id="KW-0325">Glycoprotein</keyword>
<keyword evidence="4" id="KW-0732">Signal</keyword>
<dbReference type="PANTHER" id="PTHR13234:SF8">
    <property type="entry name" value="GAMMA-INTERFERON-INDUCIBLE LYSOSOMAL THIOL REDUCTASE"/>
    <property type="match status" value="1"/>
</dbReference>
<dbReference type="GO" id="GO:0016671">
    <property type="term" value="F:oxidoreductase activity, acting on a sulfur group of donors, disulfide as acceptor"/>
    <property type="evidence" value="ECO:0007669"/>
    <property type="project" value="InterPro"/>
</dbReference>
<comment type="similarity">
    <text evidence="2">Belongs to the GILT family.</text>
</comment>
<evidence type="ECO:0000313" key="8">
    <source>
        <dbReference type="WBParaSite" id="ASIM_0001959801-mRNA-1"/>
    </source>
</evidence>
<gene>
    <name evidence="6" type="ORF">ASIM_LOCUS18987</name>
</gene>
<evidence type="ECO:0000313" key="6">
    <source>
        <dbReference type="EMBL" id="VDK66942.1"/>
    </source>
</evidence>
<sequence>MVTLEYRSALLAFCPQILHIDPINGTIVCQHGREECMINRFESCVIATIPGRNAPLPYIYCLEKQIAARTKFEDAVNKCYRTLKISKQIQNAINVCVVSGLGDRLQLAAAKRTDQIYPDKHDHVPWMLFSNVSLARAQSIQYSLPSSICQWYNGDKMPRACNQMEHSSCVKNN</sequence>
<dbReference type="Pfam" id="PF03227">
    <property type="entry name" value="GILT"/>
    <property type="match status" value="1"/>
</dbReference>
<proteinExistence type="inferred from homology"/>
<evidence type="ECO:0000313" key="7">
    <source>
        <dbReference type="Proteomes" id="UP000267096"/>
    </source>
</evidence>
<evidence type="ECO:0000256" key="3">
    <source>
        <dbReference type="ARBA" id="ARBA00022525"/>
    </source>
</evidence>
<name>A0A0M3KF39_ANISI</name>
<evidence type="ECO:0000256" key="1">
    <source>
        <dbReference type="ARBA" id="ARBA00004613"/>
    </source>
</evidence>
<dbReference type="InterPro" id="IPR004911">
    <property type="entry name" value="Interferon-induced_GILT"/>
</dbReference>
<dbReference type="OrthoDB" id="958254at2759"/>
<protein>
    <submittedName>
        <fullName evidence="8">GILT-like protein (inferred by orthology to a C. elegans protein)</fullName>
    </submittedName>
</protein>
<dbReference type="Proteomes" id="UP000267096">
    <property type="component" value="Unassembled WGS sequence"/>
</dbReference>
<organism evidence="8">
    <name type="scientific">Anisakis simplex</name>
    <name type="common">Herring worm</name>
    <dbReference type="NCBI Taxonomy" id="6269"/>
    <lineage>
        <taxon>Eukaryota</taxon>
        <taxon>Metazoa</taxon>
        <taxon>Ecdysozoa</taxon>
        <taxon>Nematoda</taxon>
        <taxon>Chromadorea</taxon>
        <taxon>Rhabditida</taxon>
        <taxon>Spirurina</taxon>
        <taxon>Ascaridomorpha</taxon>
        <taxon>Ascaridoidea</taxon>
        <taxon>Anisakidae</taxon>
        <taxon>Anisakis</taxon>
        <taxon>Anisakis simplex complex</taxon>
    </lineage>
</organism>
<dbReference type="EMBL" id="UYRR01036409">
    <property type="protein sequence ID" value="VDK66942.1"/>
    <property type="molecule type" value="Genomic_DNA"/>
</dbReference>
<dbReference type="GO" id="GO:0005576">
    <property type="term" value="C:extracellular region"/>
    <property type="evidence" value="ECO:0007669"/>
    <property type="project" value="UniProtKB-SubCell"/>
</dbReference>
<accession>A0A0M3KF39</accession>
<dbReference type="AlphaFoldDB" id="A0A0M3KF39"/>
<evidence type="ECO:0000256" key="5">
    <source>
        <dbReference type="ARBA" id="ARBA00023180"/>
    </source>
</evidence>
<keyword evidence="7" id="KW-1185">Reference proteome</keyword>
<comment type="subcellular location">
    <subcellularLocation>
        <location evidence="1">Secreted</location>
    </subcellularLocation>
</comment>
<evidence type="ECO:0000256" key="2">
    <source>
        <dbReference type="ARBA" id="ARBA00005679"/>
    </source>
</evidence>
<reference evidence="8" key="1">
    <citation type="submission" date="2017-02" db="UniProtKB">
        <authorList>
            <consortium name="WormBaseParasite"/>
        </authorList>
    </citation>
    <scope>IDENTIFICATION</scope>
</reference>
<dbReference type="WBParaSite" id="ASIM_0001959801-mRNA-1">
    <property type="protein sequence ID" value="ASIM_0001959801-mRNA-1"/>
    <property type="gene ID" value="ASIM_0001959801"/>
</dbReference>
<keyword evidence="3" id="KW-0964">Secreted</keyword>